<dbReference type="GeneID" id="80517572"/>
<feature type="compositionally biased region" description="Low complexity" evidence="1">
    <location>
        <begin position="645"/>
        <end position="657"/>
    </location>
</feature>
<evidence type="ECO:0000256" key="1">
    <source>
        <dbReference type="SAM" id="MobiDB-lite"/>
    </source>
</evidence>
<accession>A0A6N1NI26</accession>
<dbReference type="EMBL" id="MF405918">
    <property type="protein sequence ID" value="QKU34260.1"/>
    <property type="molecule type" value="Genomic_DNA"/>
</dbReference>
<feature type="compositionally biased region" description="Basic residues" evidence="1">
    <location>
        <begin position="502"/>
        <end position="519"/>
    </location>
</feature>
<dbReference type="RefSeq" id="YP_010780881.1">
    <property type="nucleotide sequence ID" value="NC_075038.1"/>
</dbReference>
<feature type="compositionally biased region" description="Low complexity" evidence="1">
    <location>
        <begin position="678"/>
        <end position="717"/>
    </location>
</feature>
<organism evidence="2">
    <name type="scientific">Tupanvirus deep ocean</name>
    <dbReference type="NCBI Taxonomy" id="2126984"/>
    <lineage>
        <taxon>Viruses</taxon>
        <taxon>Varidnaviria</taxon>
        <taxon>Bamfordvirae</taxon>
        <taxon>Nucleocytoviricota</taxon>
        <taxon>Megaviricetes</taxon>
        <taxon>Imitervirales</taxon>
        <taxon>Mimiviridae</taxon>
        <taxon>Megamimivirinae</taxon>
        <taxon>Tupanvirus</taxon>
        <taxon>Tupanvirus altamarinense</taxon>
    </lineage>
</organism>
<feature type="region of interest" description="Disordered" evidence="1">
    <location>
        <begin position="493"/>
        <end position="735"/>
    </location>
</feature>
<feature type="compositionally biased region" description="Basic residues" evidence="1">
    <location>
        <begin position="543"/>
        <end position="558"/>
    </location>
</feature>
<reference evidence="2" key="2">
    <citation type="journal article" date="2018" name="Nat. Commun.">
        <title>Tailed giant Tupanvirus possesses the most complete translational apparatus of the known virosphere.</title>
        <authorList>
            <person name="Abrahao J."/>
            <person name="Silva L."/>
            <person name="Silva L.S."/>
            <person name="Khalil J.Y.B."/>
            <person name="Rodrigues R."/>
            <person name="Arantes T."/>
            <person name="Assis F."/>
            <person name="Boratto P."/>
            <person name="Andrade M."/>
            <person name="Kroon E.G."/>
            <person name="Ribeiro B."/>
            <person name="Bergier I."/>
            <person name="Seligmann H."/>
            <person name="Ghigo E."/>
            <person name="Colson P."/>
            <person name="Levasseur A."/>
            <person name="Kroemer G."/>
            <person name="Raoult D."/>
            <person name="La Scola B."/>
        </authorList>
    </citation>
    <scope>NUCLEOTIDE SEQUENCE [LARGE SCALE GENOMIC DNA]</scope>
    <source>
        <strain evidence="2">Deep ocean</strain>
    </source>
</reference>
<feature type="compositionally biased region" description="Basic residues" evidence="1">
    <location>
        <begin position="726"/>
        <end position="735"/>
    </location>
</feature>
<feature type="compositionally biased region" description="Basic residues" evidence="1">
    <location>
        <begin position="668"/>
        <end position="677"/>
    </location>
</feature>
<sequence>MSHLNVTFKYNNKLSMDISDKLNNSMVMYSLPPDFDPEAFERGMDLIITCYNECKEMEQNGGAKSRSTTVKTTATTARGISRIFSPKTKAAFTRVIRGVLRTGTGLSADIITVGAGGDVVVNSVFAIESSLTFINNLNNFIHAMIGAKELFNKLARIDRSKTIPLVSRLKLDDGLQTFEYQFEVIISDHVNTYGTGMLDEIHQGILNIIDKITTTVSDWIACLFPDTAGLAGEIAKTVLDYVVQNGFTYIYNLISILPDNMQKMITNSFALKKLIRHSVKFLRNLIKNMDPQQMTQLVQALGLKASDLVSNPLLKGALNIGTTVASDVLSVGVKAFNASSKFSSTLSFLPTAQSMIVYIIDRYITPNISKGVNLFNQLFPLFLMFTLFIEKYPLIVSGQLIPNPPTTPALESNDEEPTIIEEKTMITGPAIEEQRTTTSATKRRTITPSSRETEIIPDVKNQTETITVDTAQSPAPSIIQQYFDRGLLSPTYQSDERETVKNKQKLRASKQQTTKRKSTGNKTKTTTESKLTTSTPTTPTSNKRQRKKERRQSQPRKKTTQEEVNLSDYNIFAEPESEKNVTTSTTTITSPTSEGLGKTSRAERRAQRRSQKREELKSGKQTTETTPTTKAQRRVQQTIPKDTETITNTTSPTTSENLGKTTRAERRAKSRAQKKASKQTTTHTTHTTTSHPTIHPTTHTTTTHTTTHPTTTHPTTHVVSPTKQRYSSKKRTTYSRKRKYSHFFEMY</sequence>
<proteinExistence type="predicted"/>
<feature type="compositionally biased region" description="Low complexity" evidence="1">
    <location>
        <begin position="522"/>
        <end position="541"/>
    </location>
</feature>
<name>A0A6N1NI26_9VIRU</name>
<protein>
    <submittedName>
        <fullName evidence="2">Putative ORFan</fullName>
    </submittedName>
</protein>
<reference evidence="2" key="1">
    <citation type="submission" date="2017-06" db="EMBL/GenBank/DDBJ databases">
        <authorList>
            <person name="Assis F.L."/>
            <person name="Abrahao J.S."/>
            <person name="Silva L."/>
            <person name="Khalil J.B."/>
            <person name="Rodrigues R."/>
            <person name="Silva L.S."/>
            <person name="Boratto P."/>
            <person name="Andrade M."/>
            <person name="Kroon E.G."/>
            <person name="Ribeiro B."/>
            <person name="Bergier I."/>
            <person name="Seligmann H."/>
            <person name="Ghigo E."/>
            <person name="Colson P."/>
            <person name="Levasseur A."/>
            <person name="Raoult D."/>
            <person name="Scola B.L."/>
        </authorList>
    </citation>
    <scope>NUCLEOTIDE SEQUENCE</scope>
    <source>
        <strain evidence="2">Deep ocean</strain>
    </source>
</reference>
<dbReference type="KEGG" id="vg:80517572"/>
<evidence type="ECO:0000313" key="2">
    <source>
        <dbReference type="EMBL" id="QKU34260.1"/>
    </source>
</evidence>
<feature type="compositionally biased region" description="Low complexity" evidence="1">
    <location>
        <begin position="582"/>
        <end position="593"/>
    </location>
</feature>